<keyword evidence="3" id="KW-1185">Reference proteome</keyword>
<evidence type="ECO:0000313" key="3">
    <source>
        <dbReference type="Proteomes" id="UP000243180"/>
    </source>
</evidence>
<dbReference type="InterPro" id="IPR036457">
    <property type="entry name" value="PPM-type-like_dom_sf"/>
</dbReference>
<dbReference type="InterPro" id="IPR001932">
    <property type="entry name" value="PPM-type_phosphatase-like_dom"/>
</dbReference>
<evidence type="ECO:0000259" key="1">
    <source>
        <dbReference type="PROSITE" id="PS51746"/>
    </source>
</evidence>
<dbReference type="InterPro" id="IPR015655">
    <property type="entry name" value="PP2C"/>
</dbReference>
<dbReference type="SMART" id="SM00331">
    <property type="entry name" value="PP2C_SIG"/>
    <property type="match status" value="1"/>
</dbReference>
<accession>A0A1B4XFP5</accession>
<dbReference type="NCBIfam" id="NF033484">
    <property type="entry name" value="Stp1_PP2C_phos"/>
    <property type="match status" value="1"/>
</dbReference>
<name>A0A1B4XFP5_9GAMM</name>
<dbReference type="SUPFAM" id="SSF81606">
    <property type="entry name" value="PP2C-like"/>
    <property type="match status" value="1"/>
</dbReference>
<dbReference type="SMART" id="SM00332">
    <property type="entry name" value="PP2Cc"/>
    <property type="match status" value="1"/>
</dbReference>
<dbReference type="EMBL" id="AP014879">
    <property type="protein sequence ID" value="BAV33631.1"/>
    <property type="molecule type" value="Genomic_DNA"/>
</dbReference>
<organism evidence="2 3">
    <name type="scientific">Sulfuricaulis limicola</name>
    <dbReference type="NCBI Taxonomy" id="1620215"/>
    <lineage>
        <taxon>Bacteria</taxon>
        <taxon>Pseudomonadati</taxon>
        <taxon>Pseudomonadota</taxon>
        <taxon>Gammaproteobacteria</taxon>
        <taxon>Acidiferrobacterales</taxon>
        <taxon>Acidiferrobacteraceae</taxon>
        <taxon>Sulfuricaulis</taxon>
    </lineage>
</organism>
<dbReference type="PANTHER" id="PTHR47992">
    <property type="entry name" value="PROTEIN PHOSPHATASE"/>
    <property type="match status" value="1"/>
</dbReference>
<dbReference type="Pfam" id="PF13672">
    <property type="entry name" value="PP2C_2"/>
    <property type="match status" value="1"/>
</dbReference>
<dbReference type="AlphaFoldDB" id="A0A1B4XFP5"/>
<dbReference type="PROSITE" id="PS51746">
    <property type="entry name" value="PPM_2"/>
    <property type="match status" value="1"/>
</dbReference>
<sequence>MPGTGGRMSEFLISGLTDAGRMREQNEDNIAMAPEAGLVVVADGMGGHRAGEVASRLAVDTIRRHIVDTLAETETDGNGSIEVAVVRDAILRANRAIFECARENPEYAGMGSTVVVALFYGDKLCVGHVGDSRLYRFRDTILEQVTEDHSVVQELISRGLVTAEEARQSISKNLVTRALGIDPDVEADVAEHDVYDDDVYLLCSDGLNDVLADGDLEMMLTELGRNLESTARQMVDTANARGGPDNISVILVRTRRGFVRNPETLRKLRDQD</sequence>
<dbReference type="CDD" id="cd00143">
    <property type="entry name" value="PP2Cc"/>
    <property type="match status" value="1"/>
</dbReference>
<evidence type="ECO:0000313" key="2">
    <source>
        <dbReference type="EMBL" id="BAV33631.1"/>
    </source>
</evidence>
<dbReference type="KEGG" id="slim:SCL_1320"/>
<proteinExistence type="predicted"/>
<dbReference type="Gene3D" id="3.60.40.10">
    <property type="entry name" value="PPM-type phosphatase domain"/>
    <property type="match status" value="1"/>
</dbReference>
<gene>
    <name evidence="2" type="ORF">SCL_1320</name>
</gene>
<dbReference type="Proteomes" id="UP000243180">
    <property type="component" value="Chromosome"/>
</dbReference>
<feature type="domain" description="PPM-type phosphatase" evidence="1">
    <location>
        <begin position="12"/>
        <end position="254"/>
    </location>
</feature>
<reference evidence="2 3" key="1">
    <citation type="submission" date="2015-05" db="EMBL/GenBank/DDBJ databases">
        <title>Complete genome sequence of a sulfur-oxidizing gammaproteobacterium strain HA5.</title>
        <authorList>
            <person name="Miura A."/>
            <person name="Kojima H."/>
            <person name="Fukui M."/>
        </authorList>
    </citation>
    <scope>NUCLEOTIDE SEQUENCE [LARGE SCALE GENOMIC DNA]</scope>
    <source>
        <strain evidence="2 3">HA5</strain>
    </source>
</reference>
<dbReference type="InParanoid" id="A0A1B4XFP5"/>
<dbReference type="GO" id="GO:0004722">
    <property type="term" value="F:protein serine/threonine phosphatase activity"/>
    <property type="evidence" value="ECO:0007669"/>
    <property type="project" value="InterPro"/>
</dbReference>
<protein>
    <submittedName>
        <fullName evidence="2">Protein phosphatase</fullName>
    </submittedName>
</protein>